<dbReference type="AlphaFoldDB" id="A0A5J6ZCF3"/>
<organism evidence="1 2">
    <name type="scientific">Buchnera aphidicola</name>
    <name type="common">Aphis gossypii</name>
    <dbReference type="NCBI Taxonomy" id="98785"/>
    <lineage>
        <taxon>Bacteria</taxon>
        <taxon>Pseudomonadati</taxon>
        <taxon>Pseudomonadota</taxon>
        <taxon>Gammaproteobacteria</taxon>
        <taxon>Enterobacterales</taxon>
        <taxon>Erwiniaceae</taxon>
        <taxon>Buchnera</taxon>
    </lineage>
</organism>
<dbReference type="RefSeq" id="WP_158345823.1">
    <property type="nucleotide sequence ID" value="NZ_CP042426.1"/>
</dbReference>
<name>A0A5J6ZCF3_9GAMM</name>
<dbReference type="InterPro" id="IPR036108">
    <property type="entry name" value="4pyrrol_syn_uPrphyn_synt_sf"/>
</dbReference>
<proteinExistence type="predicted"/>
<accession>A0A5J6ZCF3</accession>
<gene>
    <name evidence="1" type="ORF">FQV32_00130</name>
</gene>
<evidence type="ECO:0000313" key="2">
    <source>
        <dbReference type="Proteomes" id="UP000326914"/>
    </source>
</evidence>
<dbReference type="Proteomes" id="UP000326914">
    <property type="component" value="Chromosome"/>
</dbReference>
<sequence>MKILVMRPSPEGEKLVNILNNIGILSWHFSLFNFSPSSSTISLSKKKYELYTSDVMIIFSKKSVHYTNLYLNKNNLHWPLNPDYYAIGKGTAIFLEKYIKKKFYFQMMKKIVKLY</sequence>
<dbReference type="GO" id="GO:0033014">
    <property type="term" value="P:tetrapyrrole biosynthetic process"/>
    <property type="evidence" value="ECO:0007669"/>
    <property type="project" value="InterPro"/>
</dbReference>
<evidence type="ECO:0000313" key="1">
    <source>
        <dbReference type="EMBL" id="QFQ31849.1"/>
    </source>
</evidence>
<dbReference type="OrthoDB" id="9787650at2"/>
<protein>
    <submittedName>
        <fullName evidence="1">Uroporphyrinogen-III synthase</fullName>
    </submittedName>
</protein>
<dbReference type="SUPFAM" id="SSF69618">
    <property type="entry name" value="HemD-like"/>
    <property type="match status" value="1"/>
</dbReference>
<reference evidence="1 2" key="1">
    <citation type="submission" date="2019-07" db="EMBL/GenBank/DDBJ databases">
        <title>Buchnera limit thermal tolerance of host aphids.</title>
        <authorList>
            <person name="Zhang B."/>
            <person name="Moran N."/>
        </authorList>
    </citation>
    <scope>NUCLEOTIDE SEQUENCE [LARGE SCALE GENOMIC DNA]</scope>
    <source>
        <strain evidence="1 2">Ago-UT1</strain>
    </source>
</reference>
<dbReference type="GO" id="GO:0004852">
    <property type="term" value="F:uroporphyrinogen-III synthase activity"/>
    <property type="evidence" value="ECO:0007669"/>
    <property type="project" value="InterPro"/>
</dbReference>
<dbReference type="Gene3D" id="3.40.50.10090">
    <property type="match status" value="1"/>
</dbReference>
<dbReference type="EMBL" id="CP042426">
    <property type="protein sequence ID" value="QFQ31849.1"/>
    <property type="molecule type" value="Genomic_DNA"/>
</dbReference>